<dbReference type="AlphaFoldDB" id="D2TWL8"/>
<dbReference type="RefSeq" id="WP_026823550.1">
    <property type="nucleotide sequence ID" value="NZ_CP038613.1"/>
</dbReference>
<gene>
    <name evidence="2" type="ORF">ARN_04520</name>
    <name evidence="3" type="ORF">ArsFIN_38190</name>
    <name evidence="4" type="ORF">QE210_15570</name>
    <name evidence="5" type="ORF">QE258_18185</name>
</gene>
<dbReference type="Proteomes" id="UP001177592">
    <property type="component" value="Chromosome"/>
</dbReference>
<organism evidence="2">
    <name type="scientific">Arsenophonus nasoniae</name>
    <name type="common">son-killer infecting Nasonia vitripennis</name>
    <dbReference type="NCBI Taxonomy" id="638"/>
    <lineage>
        <taxon>Bacteria</taxon>
        <taxon>Pseudomonadati</taxon>
        <taxon>Pseudomonadota</taxon>
        <taxon>Gammaproteobacteria</taxon>
        <taxon>Enterobacterales</taxon>
        <taxon>Morganellaceae</taxon>
        <taxon>Arsenophonus</taxon>
    </lineage>
</organism>
<feature type="chain" id="PRO_5044729555" evidence="1">
    <location>
        <begin position="23"/>
        <end position="89"/>
    </location>
</feature>
<dbReference type="Proteomes" id="UP000295134">
    <property type="component" value="Chromosome"/>
</dbReference>
<keyword evidence="1" id="KW-0732">Signal</keyword>
<evidence type="ECO:0000313" key="2">
    <source>
        <dbReference type="EMBL" id="CBA71773.1"/>
    </source>
</evidence>
<feature type="signal peptide" evidence="1">
    <location>
        <begin position="1"/>
        <end position="22"/>
    </location>
</feature>
<reference evidence="4" key="3">
    <citation type="submission" date="2023-04" db="EMBL/GenBank/DDBJ databases">
        <title>Genome dynamics across the evolutionary transition to endosymbiosis.</title>
        <authorList>
            <person name="Siozios S."/>
            <person name="Nadal-Jimenez P."/>
            <person name="Azagi T."/>
            <person name="Sprong H."/>
            <person name="Frost C.L."/>
            <person name="Parratt S.R."/>
            <person name="Taylor G."/>
            <person name="Brettell L."/>
            <person name="Lew K.C."/>
            <person name="Croft L."/>
            <person name="King K.C."/>
            <person name="Brockhurst M.A."/>
            <person name="Hypsa V."/>
            <person name="Novakova E."/>
            <person name="Darby A.C."/>
            <person name="Hurst G.D.D."/>
        </authorList>
    </citation>
    <scope>NUCLEOTIDE SEQUENCE</scope>
    <source>
        <strain evidence="5">ANv_CAN</strain>
        <strain evidence="4">APv</strain>
    </source>
</reference>
<keyword evidence="7" id="KW-1185">Reference proteome</keyword>
<evidence type="ECO:0000313" key="6">
    <source>
        <dbReference type="Proteomes" id="UP000295134"/>
    </source>
</evidence>
<dbReference type="KEGG" id="ans:ArsFIN_38190"/>
<name>D2TWL8_9GAMM</name>
<proteinExistence type="predicted"/>
<reference evidence="2" key="1">
    <citation type="journal article" date="2010" name="Insect Mol. Biol.">
        <title>The draft genome sequence of Arsenophonus nasoniae, son-killer bacterium of Nasonia vitripennis, reveals genes associated with virulence and symbiosis.</title>
        <authorList>
            <person name="Wilkes T."/>
            <person name="Darby A.C."/>
            <person name="Choi J."/>
            <person name="Colborne J.K."/>
            <person name="Werren J.H."/>
            <person name="Hurst G.D.D."/>
        </authorList>
    </citation>
    <scope>NUCLEOTIDE SEQUENCE</scope>
</reference>
<evidence type="ECO:0000313" key="3">
    <source>
        <dbReference type="EMBL" id="QBY45222.1"/>
    </source>
</evidence>
<dbReference type="GeneID" id="96878708"/>
<protein>
    <submittedName>
        <fullName evidence="2">Uncharacterized protein</fullName>
    </submittedName>
</protein>
<dbReference type="EMBL" id="FN545159">
    <property type="protein sequence ID" value="CBA71773.1"/>
    <property type="molecule type" value="Genomic_DNA"/>
</dbReference>
<dbReference type="EMBL" id="CP038613">
    <property type="protein sequence ID" value="QBY45222.1"/>
    <property type="molecule type" value="Genomic_DNA"/>
</dbReference>
<evidence type="ECO:0000313" key="4">
    <source>
        <dbReference type="EMBL" id="WGM01219.1"/>
    </source>
</evidence>
<accession>D2TWL8</accession>
<dbReference type="Proteomes" id="UP001177595">
    <property type="component" value="Chromosome"/>
</dbReference>
<dbReference type="EMBL" id="CP123523">
    <property type="protein sequence ID" value="WGM05405.1"/>
    <property type="molecule type" value="Genomic_DNA"/>
</dbReference>
<evidence type="ECO:0000256" key="1">
    <source>
        <dbReference type="SAM" id="SignalP"/>
    </source>
</evidence>
<evidence type="ECO:0000313" key="7">
    <source>
        <dbReference type="Proteomes" id="UP001177592"/>
    </source>
</evidence>
<reference evidence="3 6" key="2">
    <citation type="submission" date="2019-03" db="EMBL/GenBank/DDBJ databases">
        <title>Long-read sequencing reveals hyperdense prophage content in a complex bacterial symbiont genome.</title>
        <authorList>
            <person name="Frost C.L."/>
            <person name="Siozios S."/>
            <person name="Nadal-Jimenez P."/>
            <person name="Brockhurst M.A."/>
            <person name="King K.C."/>
            <person name="Darby A.C."/>
            <person name="Hurst G.D.D."/>
        </authorList>
    </citation>
    <scope>NUCLEOTIDE SEQUENCE [LARGE SCALE GENOMIC DNA]</scope>
    <source>
        <strain evidence="3 6">FIN</strain>
    </source>
</reference>
<evidence type="ECO:0000313" key="5">
    <source>
        <dbReference type="EMBL" id="WGM05405.1"/>
    </source>
</evidence>
<dbReference type="EMBL" id="CP123504">
    <property type="protein sequence ID" value="WGM01219.1"/>
    <property type="molecule type" value="Genomic_DNA"/>
</dbReference>
<sequence>MKPLCKILSTTALLGFSFIAVAKDSSLKNTILVPKGNGEYVRVSSTTINRPNVKNAVDICWEDPLKGPSCFNGDTREVYPNPEKTKKSD</sequence>